<dbReference type="EMBL" id="ACLA01000011">
    <property type="protein sequence ID" value="EEQ48872.1"/>
    <property type="molecule type" value="Genomic_DNA"/>
</dbReference>
<reference evidence="1 2" key="1">
    <citation type="submission" date="2009-04" db="EMBL/GenBank/DDBJ databases">
        <authorList>
            <person name="Qin X."/>
            <person name="Bachman B."/>
            <person name="Battles P."/>
            <person name="Bell A."/>
            <person name="Bess C."/>
            <person name="Bickham C."/>
            <person name="Chaboub L."/>
            <person name="Chen D."/>
            <person name="Coyle M."/>
            <person name="Deiros D.R."/>
            <person name="Dinh H."/>
            <person name="Forbes L."/>
            <person name="Fowler G."/>
            <person name="Francisco L."/>
            <person name="Fu Q."/>
            <person name="Gubbala S."/>
            <person name="Hale W."/>
            <person name="Han Y."/>
            <person name="Hemphill L."/>
            <person name="Highlander S.K."/>
            <person name="Hirani K."/>
            <person name="Hogues M."/>
            <person name="Jackson L."/>
            <person name="Jakkamsetti A."/>
            <person name="Javaid M."/>
            <person name="Jiang H."/>
            <person name="Korchina V."/>
            <person name="Kovar C."/>
            <person name="Lara F."/>
            <person name="Lee S."/>
            <person name="Mata R."/>
            <person name="Mathew T."/>
            <person name="Moen C."/>
            <person name="Morales K."/>
            <person name="Munidasa M."/>
            <person name="Nazareth L."/>
            <person name="Ngo R."/>
            <person name="Nguyen L."/>
            <person name="Okwuonu G."/>
            <person name="Ongeri F."/>
            <person name="Patil S."/>
            <person name="Petrosino J."/>
            <person name="Pham C."/>
            <person name="Pham P."/>
            <person name="Pu L.-L."/>
            <person name="Puazo M."/>
            <person name="Raj R."/>
            <person name="Reid J."/>
            <person name="Rouhana J."/>
            <person name="Saada N."/>
            <person name="Shang Y."/>
            <person name="Simmons D."/>
            <person name="Thornton R."/>
            <person name="Warren J."/>
            <person name="Weissenberger G."/>
            <person name="Zhang J."/>
            <person name="Zhang L."/>
            <person name="Zhou C."/>
            <person name="Zhu D."/>
            <person name="Muzny D."/>
            <person name="Worley K."/>
            <person name="Gibbs R."/>
        </authorList>
    </citation>
    <scope>NUCLEOTIDE SEQUENCE [LARGE SCALE GENOMIC DNA]</scope>
    <source>
        <strain evidence="1 2">ATCC 43531</strain>
    </source>
</reference>
<dbReference type="HOGENOM" id="CLU_3205166_0_0_9"/>
<organism evidence="1 2">
    <name type="scientific">Selenomonas flueggei ATCC 43531</name>
    <dbReference type="NCBI Taxonomy" id="638302"/>
    <lineage>
        <taxon>Bacteria</taxon>
        <taxon>Bacillati</taxon>
        <taxon>Bacillota</taxon>
        <taxon>Negativicutes</taxon>
        <taxon>Selenomonadales</taxon>
        <taxon>Selenomonadaceae</taxon>
        <taxon>Selenomonas</taxon>
    </lineage>
</organism>
<comment type="caution">
    <text evidence="1">The sequence shown here is derived from an EMBL/GenBank/DDBJ whole genome shotgun (WGS) entry which is preliminary data.</text>
</comment>
<accession>C4V2T0</accession>
<proteinExistence type="predicted"/>
<evidence type="ECO:0000313" key="2">
    <source>
        <dbReference type="Proteomes" id="UP000005309"/>
    </source>
</evidence>
<evidence type="ECO:0000313" key="1">
    <source>
        <dbReference type="EMBL" id="EEQ48872.1"/>
    </source>
</evidence>
<dbReference type="Proteomes" id="UP000005309">
    <property type="component" value="Unassembled WGS sequence"/>
</dbReference>
<keyword evidence="2" id="KW-1185">Reference proteome</keyword>
<protein>
    <submittedName>
        <fullName evidence="1">Uncharacterized protein</fullName>
    </submittedName>
</protein>
<gene>
    <name evidence="1" type="ORF">HMPREF0908_0900</name>
</gene>
<dbReference type="STRING" id="638302.HMPREF0908_0900"/>
<dbReference type="AlphaFoldDB" id="C4V2T0"/>
<name>C4V2T0_9FIRM</name>
<sequence length="45" mass="5233">MQRLYDENDVLLATSDGDETYFEVPPRSAIYAIMENFLIYVGERS</sequence>